<dbReference type="InterPro" id="IPR028606">
    <property type="entry name" value="Clp1"/>
</dbReference>
<dbReference type="Gene3D" id="3.40.50.300">
    <property type="entry name" value="P-loop containing nucleotide triphosphate hydrolases"/>
    <property type="match status" value="1"/>
</dbReference>
<organism evidence="14 15">
    <name type="scientific">Pseudoneurospora amorphoporcata</name>
    <dbReference type="NCBI Taxonomy" id="241081"/>
    <lineage>
        <taxon>Eukaryota</taxon>
        <taxon>Fungi</taxon>
        <taxon>Dikarya</taxon>
        <taxon>Ascomycota</taxon>
        <taxon>Pezizomycotina</taxon>
        <taxon>Sordariomycetes</taxon>
        <taxon>Sordariomycetidae</taxon>
        <taxon>Sordariales</taxon>
        <taxon>Sordariaceae</taxon>
        <taxon>Pseudoneurospora</taxon>
    </lineage>
</organism>
<dbReference type="GO" id="GO:0051731">
    <property type="term" value="F:polynucleotide 5'-hydroxyl-kinase activity"/>
    <property type="evidence" value="ECO:0007669"/>
    <property type="project" value="InterPro"/>
</dbReference>
<comment type="function">
    <text evidence="1">Polynucleotide 5'-kinase involved in rRNA processing.</text>
</comment>
<dbReference type="GO" id="GO:0006388">
    <property type="term" value="P:tRNA splicing, via endonucleolytic cleavage and ligation"/>
    <property type="evidence" value="ECO:0007669"/>
    <property type="project" value="TreeGrafter"/>
</dbReference>
<sequence>MSIPGLGQIAPQAPTSTQRTINLRPFGEWRFSIPHQHSTFSSNSSAAGVTVRLVAGTAERDGTELTPHKDYTFLPGTKSKLFTDQGCTLEINNTGGYPLEDRVAEHPHPEQSPMVSYINLHFALQDHERATAAQLQYPPPHQQGRQGGGGPRPKPGPRVLVCGPYCVGKTSLVKYLGALATRMGFQPLVANLNPTDGLLSLPGTLSAAVFGTLMDVEEPAGGFGVSSTPISGPSQTVKNPLAFYFGREKAGEDVDTWRQMTERLAVLCMRKFERNRDVRAAGLLLDTAPVEAGDKEGQELLGWAVRQFDVNYVVVLGSEQLKTELWQRFASEKTTFGEPITVLGLDKSNGAVQIDKGWRQKSTETAIKEYFFGGIKARLSPFTQSASFDELVVFKAPEEPYEGAPVLERVEITPEMAHWTLAVMIASVTDSPQAIRFSSVLGFIVIADVDVERRRVKFLSPVSGRLGNHPLIWGRWPEPYLNLLA</sequence>
<evidence type="ECO:0000313" key="14">
    <source>
        <dbReference type="EMBL" id="KAK3951524.1"/>
    </source>
</evidence>
<evidence type="ECO:0000256" key="3">
    <source>
        <dbReference type="ARBA" id="ARBA00018706"/>
    </source>
</evidence>
<evidence type="ECO:0000256" key="2">
    <source>
        <dbReference type="ARBA" id="ARBA00004123"/>
    </source>
</evidence>
<dbReference type="InterPro" id="IPR038238">
    <property type="entry name" value="Clp1_C_sf"/>
</dbReference>
<evidence type="ECO:0000256" key="4">
    <source>
        <dbReference type="ARBA" id="ARBA00019824"/>
    </source>
</evidence>
<dbReference type="Gene3D" id="2.40.30.330">
    <property type="entry name" value="Pre-mRNA cleavage complex subunit Clp1, C-terminal domain"/>
    <property type="match status" value="1"/>
</dbReference>
<evidence type="ECO:0000256" key="9">
    <source>
        <dbReference type="HAMAP-Rule" id="MF_03035"/>
    </source>
</evidence>
<keyword evidence="15" id="KW-1185">Reference proteome</keyword>
<dbReference type="InterPro" id="IPR038239">
    <property type="entry name" value="Clp1_N_sf"/>
</dbReference>
<dbReference type="Pfam" id="PF06807">
    <property type="entry name" value="Clp1"/>
    <property type="match status" value="1"/>
</dbReference>
<proteinExistence type="inferred from homology"/>
<evidence type="ECO:0000259" key="12">
    <source>
        <dbReference type="Pfam" id="PF16573"/>
    </source>
</evidence>
<dbReference type="EMBL" id="MU859145">
    <property type="protein sequence ID" value="KAK3951524.1"/>
    <property type="molecule type" value="Genomic_DNA"/>
</dbReference>
<dbReference type="Gene3D" id="2.60.120.1030">
    <property type="entry name" value="Clp1, DNA binding domain"/>
    <property type="match status" value="1"/>
</dbReference>
<feature type="binding site" evidence="9">
    <location>
        <position position="78"/>
    </location>
    <ligand>
        <name>ATP</name>
        <dbReference type="ChEBI" id="CHEBI:30616"/>
    </ligand>
</feature>
<gene>
    <name evidence="9" type="primary">CLP1</name>
    <name evidence="14" type="ORF">QBC32DRAFT_343709</name>
</gene>
<comment type="caution">
    <text evidence="14">The sequence shown here is derived from an EMBL/GenBank/DDBJ whole genome shotgun (WGS) entry which is preliminary data.</text>
</comment>
<evidence type="ECO:0000259" key="11">
    <source>
        <dbReference type="Pfam" id="PF06807"/>
    </source>
</evidence>
<feature type="binding site" evidence="9">
    <location>
        <position position="28"/>
    </location>
    <ligand>
        <name>ATP</name>
        <dbReference type="ChEBI" id="CHEBI:30616"/>
    </ligand>
</feature>
<dbReference type="FunFam" id="2.60.120.1030:FF:000005">
    <property type="entry name" value="mRNA cleavage and polyadenylation factor CLP1"/>
    <property type="match status" value="1"/>
</dbReference>
<evidence type="ECO:0000256" key="1">
    <source>
        <dbReference type="ARBA" id="ARBA00003798"/>
    </source>
</evidence>
<comment type="function">
    <text evidence="9">Required for endonucleolytic cleavage during polyadenylation-dependent pre-mRNA 3'-end formation.</text>
</comment>
<dbReference type="PANTHER" id="PTHR12755:SF6">
    <property type="entry name" value="POLYRIBONUCLEOTIDE 5'-HYDROXYL-KINASE CLP1"/>
    <property type="match status" value="1"/>
</dbReference>
<dbReference type="SUPFAM" id="SSF52540">
    <property type="entry name" value="P-loop containing nucleoside triphosphate hydrolases"/>
    <property type="match status" value="1"/>
</dbReference>
<comment type="similarity">
    <text evidence="9">Belongs to the Clp1 family. Clp1 subfamily.</text>
</comment>
<evidence type="ECO:0000256" key="10">
    <source>
        <dbReference type="SAM" id="MobiDB-lite"/>
    </source>
</evidence>
<dbReference type="AlphaFoldDB" id="A0AAN6NUX0"/>
<evidence type="ECO:0000259" key="13">
    <source>
        <dbReference type="Pfam" id="PF16575"/>
    </source>
</evidence>
<protein>
    <recommendedName>
        <fullName evidence="4">Polynucleotide 5'-hydroxyl-kinase GRC3</fullName>
    </recommendedName>
    <alternativeName>
        <fullName evidence="3">Polynucleotide 5'-hydroxyl-kinase grc3</fullName>
    </alternativeName>
</protein>
<feature type="domain" description="Clp1 N-terminal" evidence="12">
    <location>
        <begin position="23"/>
        <end position="127"/>
    </location>
</feature>
<dbReference type="HAMAP" id="MF_03035">
    <property type="entry name" value="Clp1"/>
    <property type="match status" value="1"/>
</dbReference>
<feature type="binding site" evidence="9">
    <location>
        <begin position="166"/>
        <end position="171"/>
    </location>
    <ligand>
        <name>ATP</name>
        <dbReference type="ChEBI" id="CHEBI:30616"/>
    </ligand>
</feature>
<keyword evidence="6 9" id="KW-0547">Nucleotide-binding</keyword>
<dbReference type="Proteomes" id="UP001303222">
    <property type="component" value="Unassembled WGS sequence"/>
</dbReference>
<evidence type="ECO:0000256" key="6">
    <source>
        <dbReference type="ARBA" id="ARBA00022741"/>
    </source>
</evidence>
<evidence type="ECO:0000256" key="8">
    <source>
        <dbReference type="ARBA" id="ARBA00023242"/>
    </source>
</evidence>
<dbReference type="GO" id="GO:0031124">
    <property type="term" value="P:mRNA 3'-end processing"/>
    <property type="evidence" value="ECO:0007669"/>
    <property type="project" value="UniProtKB-UniRule"/>
</dbReference>
<reference evidence="14" key="1">
    <citation type="journal article" date="2023" name="Mol. Phylogenet. Evol.">
        <title>Genome-scale phylogeny and comparative genomics of the fungal order Sordariales.</title>
        <authorList>
            <person name="Hensen N."/>
            <person name="Bonometti L."/>
            <person name="Westerberg I."/>
            <person name="Brannstrom I.O."/>
            <person name="Guillou S."/>
            <person name="Cros-Aarteil S."/>
            <person name="Calhoun S."/>
            <person name="Haridas S."/>
            <person name="Kuo A."/>
            <person name="Mondo S."/>
            <person name="Pangilinan J."/>
            <person name="Riley R."/>
            <person name="LaButti K."/>
            <person name="Andreopoulos B."/>
            <person name="Lipzen A."/>
            <person name="Chen C."/>
            <person name="Yan M."/>
            <person name="Daum C."/>
            <person name="Ng V."/>
            <person name="Clum A."/>
            <person name="Steindorff A."/>
            <person name="Ohm R.A."/>
            <person name="Martin F."/>
            <person name="Silar P."/>
            <person name="Natvig D.O."/>
            <person name="Lalanne C."/>
            <person name="Gautier V."/>
            <person name="Ament-Velasquez S.L."/>
            <person name="Kruys A."/>
            <person name="Hutchinson M.I."/>
            <person name="Powell A.J."/>
            <person name="Barry K."/>
            <person name="Miller A.N."/>
            <person name="Grigoriev I.V."/>
            <person name="Debuchy R."/>
            <person name="Gladieux P."/>
            <person name="Hiltunen Thoren M."/>
            <person name="Johannesson H."/>
        </authorList>
    </citation>
    <scope>NUCLEOTIDE SEQUENCE</scope>
    <source>
        <strain evidence="14">CBS 626.80</strain>
    </source>
</reference>
<feature type="domain" description="Clp1 C-terminal" evidence="11">
    <location>
        <begin position="379"/>
        <end position="478"/>
    </location>
</feature>
<feature type="region of interest" description="Disordered" evidence="10">
    <location>
        <begin position="137"/>
        <end position="156"/>
    </location>
</feature>
<keyword evidence="7 9" id="KW-0067">ATP-binding</keyword>
<dbReference type="Pfam" id="PF16575">
    <property type="entry name" value="CLP1_P"/>
    <property type="match status" value="1"/>
</dbReference>
<keyword evidence="8 9" id="KW-0539">Nucleus</keyword>
<dbReference type="InterPro" id="IPR032324">
    <property type="entry name" value="Clp1_N"/>
</dbReference>
<feature type="domain" description="Clp1 P-loop" evidence="13">
    <location>
        <begin position="163"/>
        <end position="372"/>
    </location>
</feature>
<evidence type="ECO:0000256" key="7">
    <source>
        <dbReference type="ARBA" id="ARBA00022840"/>
    </source>
</evidence>
<accession>A0AAN6NUX0</accession>
<name>A0AAN6NUX0_9PEZI</name>
<dbReference type="GO" id="GO:0005524">
    <property type="term" value="F:ATP binding"/>
    <property type="evidence" value="ECO:0007669"/>
    <property type="project" value="UniProtKB-UniRule"/>
</dbReference>
<reference evidence="14" key="2">
    <citation type="submission" date="2023-06" db="EMBL/GenBank/DDBJ databases">
        <authorList>
            <consortium name="Lawrence Berkeley National Laboratory"/>
            <person name="Mondo S.J."/>
            <person name="Hensen N."/>
            <person name="Bonometti L."/>
            <person name="Westerberg I."/>
            <person name="Brannstrom I.O."/>
            <person name="Guillou S."/>
            <person name="Cros-Aarteil S."/>
            <person name="Calhoun S."/>
            <person name="Haridas S."/>
            <person name="Kuo A."/>
            <person name="Pangilinan J."/>
            <person name="Riley R."/>
            <person name="Labutti K."/>
            <person name="Andreopoulos B."/>
            <person name="Lipzen A."/>
            <person name="Chen C."/>
            <person name="Yanf M."/>
            <person name="Daum C."/>
            <person name="Ng V."/>
            <person name="Clum A."/>
            <person name="Steindorff A."/>
            <person name="Ohm R."/>
            <person name="Martin F."/>
            <person name="Silar P."/>
            <person name="Natvig D."/>
            <person name="Lalanne C."/>
            <person name="Gautier V."/>
            <person name="Ament-Velasquez S.L."/>
            <person name="Kruys A."/>
            <person name="Hutchinson M.I."/>
            <person name="Powell A.J."/>
            <person name="Barry K."/>
            <person name="Miller A.N."/>
            <person name="Grigoriev I.V."/>
            <person name="Debuchy R."/>
            <person name="Gladieux P."/>
            <person name="Thoren M.H."/>
            <person name="Johannesson H."/>
        </authorList>
    </citation>
    <scope>NUCLEOTIDE SEQUENCE</scope>
    <source>
        <strain evidence="14">CBS 626.80</strain>
    </source>
</reference>
<evidence type="ECO:0000256" key="5">
    <source>
        <dbReference type="ARBA" id="ARBA00022664"/>
    </source>
</evidence>
<dbReference type="InterPro" id="IPR027417">
    <property type="entry name" value="P-loop_NTPase"/>
</dbReference>
<dbReference type="InterPro" id="IPR032319">
    <property type="entry name" value="CLP1_P"/>
</dbReference>
<comment type="subunit">
    <text evidence="9">Component of a pre-mRNA cleavage factor complex. Interacts directly with PCF11.</text>
</comment>
<dbReference type="PANTHER" id="PTHR12755">
    <property type="entry name" value="CLEAVAGE/POLYADENYLATION FACTOR IA SUBUNIT CLP1P"/>
    <property type="match status" value="1"/>
</dbReference>
<comment type="subcellular location">
    <subcellularLocation>
        <location evidence="2 9">Nucleus</location>
    </subcellularLocation>
</comment>
<evidence type="ECO:0000313" key="15">
    <source>
        <dbReference type="Proteomes" id="UP001303222"/>
    </source>
</evidence>
<dbReference type="GO" id="GO:0005849">
    <property type="term" value="C:mRNA cleavage factor complex"/>
    <property type="evidence" value="ECO:0007669"/>
    <property type="project" value="UniProtKB-UniRule"/>
</dbReference>
<dbReference type="InterPro" id="IPR010655">
    <property type="entry name" value="Clp1_C"/>
</dbReference>
<keyword evidence="5 9" id="KW-0507">mRNA processing</keyword>
<dbReference type="Pfam" id="PF16573">
    <property type="entry name" value="CLP1_N"/>
    <property type="match status" value="1"/>
</dbReference>
<dbReference type="InterPro" id="IPR045116">
    <property type="entry name" value="Clp1/Grc3"/>
</dbReference>